<dbReference type="EMBL" id="CABVGX010000012">
    <property type="protein sequence ID" value="VVM75225.1"/>
    <property type="molecule type" value="Genomic_DNA"/>
</dbReference>
<proteinExistence type="predicted"/>
<dbReference type="Pfam" id="PF12553">
    <property type="entry name" value="DUF3742"/>
    <property type="match status" value="1"/>
</dbReference>
<sequence length="121" mass="13755">MPIQQPVQSSRVHRWAYVCGMSVKRGYRRLKTFESRVVERAETVGMPADKILVRGSFLAAKLALLGAFIFVSFWLFVLMCTIVVLAAIPIQDSDTPGIDDIDDPVHRTSWPERYDKWGSLK</sequence>
<keyword evidence="1" id="KW-1133">Transmembrane helix</keyword>
<dbReference type="RefSeq" id="WP_150580270.1">
    <property type="nucleotide sequence ID" value="NZ_CABVGX010000012.1"/>
</dbReference>
<dbReference type="OrthoDB" id="7019720at2"/>
<keyword evidence="1" id="KW-0472">Membrane</keyword>
<protein>
    <recommendedName>
        <fullName evidence="4">DUF3742 domain-containing protein</fullName>
    </recommendedName>
</protein>
<dbReference type="AlphaFoldDB" id="A0A5E6SCU1"/>
<dbReference type="InterPro" id="IPR022213">
    <property type="entry name" value="DUF3742"/>
</dbReference>
<evidence type="ECO:0000313" key="2">
    <source>
        <dbReference type="EMBL" id="VVM75225.1"/>
    </source>
</evidence>
<evidence type="ECO:0008006" key="4">
    <source>
        <dbReference type="Google" id="ProtNLM"/>
    </source>
</evidence>
<evidence type="ECO:0000256" key="1">
    <source>
        <dbReference type="SAM" id="Phobius"/>
    </source>
</evidence>
<accession>A0A5E6SCU1</accession>
<evidence type="ECO:0000313" key="3">
    <source>
        <dbReference type="Proteomes" id="UP000325607"/>
    </source>
</evidence>
<feature type="transmembrane region" description="Helical" evidence="1">
    <location>
        <begin position="62"/>
        <end position="88"/>
    </location>
</feature>
<name>A0A5E6SCU1_PSEFL</name>
<reference evidence="2 3" key="1">
    <citation type="submission" date="2019-09" db="EMBL/GenBank/DDBJ databases">
        <authorList>
            <person name="Chandra G."/>
            <person name="Truman W A."/>
        </authorList>
    </citation>
    <scope>NUCLEOTIDE SEQUENCE [LARGE SCALE GENOMIC DNA]</scope>
    <source>
        <strain evidence="2">PS645</strain>
    </source>
</reference>
<organism evidence="2 3">
    <name type="scientific">Pseudomonas fluorescens</name>
    <dbReference type="NCBI Taxonomy" id="294"/>
    <lineage>
        <taxon>Bacteria</taxon>
        <taxon>Pseudomonadati</taxon>
        <taxon>Pseudomonadota</taxon>
        <taxon>Gammaproteobacteria</taxon>
        <taxon>Pseudomonadales</taxon>
        <taxon>Pseudomonadaceae</taxon>
        <taxon>Pseudomonas</taxon>
    </lineage>
</organism>
<gene>
    <name evidence="2" type="ORF">PS645_01976</name>
</gene>
<dbReference type="Proteomes" id="UP000325607">
    <property type="component" value="Unassembled WGS sequence"/>
</dbReference>
<keyword evidence="1" id="KW-0812">Transmembrane</keyword>